<evidence type="ECO:0000313" key="3">
    <source>
        <dbReference type="Proteomes" id="UP000816034"/>
    </source>
</evidence>
<dbReference type="GeneID" id="68093568"/>
<evidence type="ECO:0000256" key="1">
    <source>
        <dbReference type="SAM" id="MobiDB-lite"/>
    </source>
</evidence>
<evidence type="ECO:0000313" key="2">
    <source>
        <dbReference type="EMBL" id="KAG2387518.1"/>
    </source>
</evidence>
<name>A0AA88KMF6_NAELO</name>
<gene>
    <name evidence="2" type="ORF">C9374_001112</name>
</gene>
<comment type="caution">
    <text evidence="2">The sequence shown here is derived from an EMBL/GenBank/DDBJ whole genome shotgun (WGS) entry which is preliminary data.</text>
</comment>
<keyword evidence="3" id="KW-1185">Reference proteome</keyword>
<proteinExistence type="predicted"/>
<reference evidence="2 3" key="1">
    <citation type="journal article" date="2018" name="BMC Genomics">
        <title>The genome of Naegleria lovaniensis, the basis for a comparative approach to unravel pathogenicity factors of the human pathogenic amoeba N. fowleri.</title>
        <authorList>
            <person name="Liechti N."/>
            <person name="Schurch N."/>
            <person name="Bruggmann R."/>
            <person name="Wittwer M."/>
        </authorList>
    </citation>
    <scope>NUCLEOTIDE SEQUENCE [LARGE SCALE GENOMIC DNA]</scope>
    <source>
        <strain evidence="2 3">ATCC 30569</strain>
    </source>
</reference>
<dbReference type="RefSeq" id="XP_044551510.1">
    <property type="nucleotide sequence ID" value="XM_044686739.1"/>
</dbReference>
<dbReference type="AlphaFoldDB" id="A0AA88KMF6"/>
<accession>A0AA88KMF6</accession>
<feature type="region of interest" description="Disordered" evidence="1">
    <location>
        <begin position="396"/>
        <end position="418"/>
    </location>
</feature>
<protein>
    <submittedName>
        <fullName evidence="2">Uncharacterized protein</fullName>
    </submittedName>
</protein>
<sequence length="546" mass="63279">MGRRKQKSLTASRNRFRTKENSHFAMIESIDTHFDEMECYFACREASGSKFYELSVIGVIFVNSKGPIHKLGRLTGTVQTPKYILSCDLSRKAPPNNRPSHLLIVLMQKSKGEWDQYSSSRFGLLKLGTLGFEFNYPNPERIFLFAEPEFGGYANDENYYITQWDEQKAEIFRASKDSAASVVFQINQNSINHSSLRLESFCYTPVYGITERHVAQVVEKTHAYYLIFQQEIHSMIIEVCRMTFGSPMEYDLPTVKVVHTVEGARDGYYECFEMEGMDSTKEVYVLSYGVGRSKSSENCNVLTSGIFKLNEENEVSEFSKIDVANFEEVFQHNMKILSTCKLVNGKYLIMGRMIKDDLDESDNNVPTFDRLFAKEIIWIVLDLNLKTVKRVFPREDPIASSSSSTNHEKRSKKQKKTSNQPQFLFIQDGDLNGGFANPFPRNSSKNQLSDNLNYISEDKRFKKYDLQIPKPTILDSNLTLCSIRPFPSNPDLFQIMLNFKRRQAVYYSNECHGQLFRFYFRMREECSPCFIEKPLQFYDIQFKSHV</sequence>
<organism evidence="2 3">
    <name type="scientific">Naegleria lovaniensis</name>
    <name type="common">Amoeba</name>
    <dbReference type="NCBI Taxonomy" id="51637"/>
    <lineage>
        <taxon>Eukaryota</taxon>
        <taxon>Discoba</taxon>
        <taxon>Heterolobosea</taxon>
        <taxon>Tetramitia</taxon>
        <taxon>Eutetramitia</taxon>
        <taxon>Vahlkampfiidae</taxon>
        <taxon>Naegleria</taxon>
    </lineage>
</organism>
<dbReference type="Proteomes" id="UP000816034">
    <property type="component" value="Unassembled WGS sequence"/>
</dbReference>
<dbReference type="EMBL" id="PYSW02000012">
    <property type="protein sequence ID" value="KAG2387518.1"/>
    <property type="molecule type" value="Genomic_DNA"/>
</dbReference>